<feature type="region of interest" description="Disordered" evidence="1">
    <location>
        <begin position="70"/>
        <end position="122"/>
    </location>
</feature>
<feature type="region of interest" description="Disordered" evidence="1">
    <location>
        <begin position="1"/>
        <end position="24"/>
    </location>
</feature>
<feature type="transmembrane region" description="Helical" evidence="2">
    <location>
        <begin position="41"/>
        <end position="60"/>
    </location>
</feature>
<sequence length="147" mass="16108">MNLGGGYVGKGDDEKSPESPGRHHLRRLHHRLTINNLSPKSITWIMLLVVFLDLFCLLLYQSITKNQILATSQGPKHSFPPQDSSFMRANIFSPSDDEPNTEGNLPSPSFEPQHDYTASSAASVRGNLSFPAESVQGNLSSPVSSPF</sequence>
<dbReference type="Proteomes" id="UP001630127">
    <property type="component" value="Unassembled WGS sequence"/>
</dbReference>
<evidence type="ECO:0000313" key="3">
    <source>
        <dbReference type="EMBL" id="KAL3500042.1"/>
    </source>
</evidence>
<dbReference type="EMBL" id="JBJUIK010000016">
    <property type="protein sequence ID" value="KAL3500042.1"/>
    <property type="molecule type" value="Genomic_DNA"/>
</dbReference>
<evidence type="ECO:0000256" key="2">
    <source>
        <dbReference type="SAM" id="Phobius"/>
    </source>
</evidence>
<feature type="compositionally biased region" description="Basic and acidic residues" evidence="1">
    <location>
        <begin position="10"/>
        <end position="21"/>
    </location>
</feature>
<dbReference type="AlphaFoldDB" id="A0ABD2Y2J8"/>
<proteinExistence type="predicted"/>
<feature type="compositionally biased region" description="Polar residues" evidence="1">
    <location>
        <begin position="70"/>
        <end position="87"/>
    </location>
</feature>
<protein>
    <submittedName>
        <fullName evidence="3">Uncharacterized protein</fullName>
    </submittedName>
</protein>
<keyword evidence="2" id="KW-0472">Membrane</keyword>
<organism evidence="3 4">
    <name type="scientific">Cinchona calisaya</name>
    <dbReference type="NCBI Taxonomy" id="153742"/>
    <lineage>
        <taxon>Eukaryota</taxon>
        <taxon>Viridiplantae</taxon>
        <taxon>Streptophyta</taxon>
        <taxon>Embryophyta</taxon>
        <taxon>Tracheophyta</taxon>
        <taxon>Spermatophyta</taxon>
        <taxon>Magnoliopsida</taxon>
        <taxon>eudicotyledons</taxon>
        <taxon>Gunneridae</taxon>
        <taxon>Pentapetalae</taxon>
        <taxon>asterids</taxon>
        <taxon>lamiids</taxon>
        <taxon>Gentianales</taxon>
        <taxon>Rubiaceae</taxon>
        <taxon>Cinchonoideae</taxon>
        <taxon>Cinchoneae</taxon>
        <taxon>Cinchona</taxon>
    </lineage>
</organism>
<evidence type="ECO:0000313" key="4">
    <source>
        <dbReference type="Proteomes" id="UP001630127"/>
    </source>
</evidence>
<gene>
    <name evidence="3" type="ORF">ACH5RR_039135</name>
</gene>
<keyword evidence="2" id="KW-1133">Transmembrane helix</keyword>
<accession>A0ABD2Y2J8</accession>
<keyword evidence="2" id="KW-0812">Transmembrane</keyword>
<keyword evidence="4" id="KW-1185">Reference proteome</keyword>
<comment type="caution">
    <text evidence="3">The sequence shown here is derived from an EMBL/GenBank/DDBJ whole genome shotgun (WGS) entry which is preliminary data.</text>
</comment>
<reference evidence="3 4" key="1">
    <citation type="submission" date="2024-11" db="EMBL/GenBank/DDBJ databases">
        <title>A near-complete genome assembly of Cinchona calisaya.</title>
        <authorList>
            <person name="Lian D.C."/>
            <person name="Zhao X.W."/>
            <person name="Wei L."/>
        </authorList>
    </citation>
    <scope>NUCLEOTIDE SEQUENCE [LARGE SCALE GENOMIC DNA]</scope>
    <source>
        <tissue evidence="3">Nenye</tissue>
    </source>
</reference>
<name>A0ABD2Y2J8_9GENT</name>
<evidence type="ECO:0000256" key="1">
    <source>
        <dbReference type="SAM" id="MobiDB-lite"/>
    </source>
</evidence>